<evidence type="ECO:0008006" key="6">
    <source>
        <dbReference type="Google" id="ProtNLM"/>
    </source>
</evidence>
<dbReference type="InterPro" id="IPR043519">
    <property type="entry name" value="NT_sf"/>
</dbReference>
<dbReference type="InterPro" id="IPR032828">
    <property type="entry name" value="PolyA_RNA-bd"/>
</dbReference>
<dbReference type="Gene3D" id="3.30.460.10">
    <property type="entry name" value="Beta Polymerase, domain 2"/>
    <property type="match status" value="1"/>
</dbReference>
<protein>
    <recommendedName>
        <fullName evidence="6">Poly A polymerase head domain-containing protein</fullName>
    </recommendedName>
</protein>
<feature type="domain" description="tRNA nucleotidyltransferase/poly(A) polymerase RNA and SrmB- binding" evidence="4">
    <location>
        <begin position="116"/>
        <end position="177"/>
    </location>
</feature>
<evidence type="ECO:0000256" key="2">
    <source>
        <dbReference type="ARBA" id="ARBA00022741"/>
    </source>
</evidence>
<gene>
    <name evidence="5" type="ORF">METZ01_LOCUS447656</name>
</gene>
<proteinExistence type="predicted"/>
<dbReference type="InterPro" id="IPR002646">
    <property type="entry name" value="PolA_pol_head_dom"/>
</dbReference>
<evidence type="ECO:0000313" key="5">
    <source>
        <dbReference type="EMBL" id="SVD94802.1"/>
    </source>
</evidence>
<dbReference type="PANTHER" id="PTHR43051">
    <property type="entry name" value="POLYNUCLEOTIDE ADENYLYLTRANSFERASE FAMILY PROTEIN"/>
    <property type="match status" value="1"/>
</dbReference>
<evidence type="ECO:0000259" key="4">
    <source>
        <dbReference type="Pfam" id="PF12627"/>
    </source>
</evidence>
<keyword evidence="2" id="KW-0547">Nucleotide-binding</keyword>
<name>A0A382ZH53_9ZZZZ</name>
<evidence type="ECO:0000256" key="1">
    <source>
        <dbReference type="ARBA" id="ARBA00022679"/>
    </source>
</evidence>
<accession>A0A382ZH53</accession>
<evidence type="ECO:0000259" key="3">
    <source>
        <dbReference type="Pfam" id="PF01743"/>
    </source>
</evidence>
<dbReference type="GO" id="GO:0000166">
    <property type="term" value="F:nucleotide binding"/>
    <property type="evidence" value="ECO:0007669"/>
    <property type="project" value="UniProtKB-KW"/>
</dbReference>
<sequence length="257" mass="29140">AHIFYGTKVIEVATFRQSADKDSGDSGNPAKGIVRSESGIILRDNAYGTPKEDARRRDLTINGLFYDMKTFSVLDYVNGVRDLKAGVVRMINDPDVSFAEDPVRMLRAVRHAARTGFEVEDRTMDSIIRNHPDILQANSSRLLEELLKDLRSGAAAPFFKALFQAHLLGDLLPTLSDQLAELRGKHPFWRRMEALDDLVQAGKEFSTPTCLSMLLFTTFFEEEKLWSSSARISDKARSRLLRTFQKSTSSLQIYRRY</sequence>
<dbReference type="InterPro" id="IPR052191">
    <property type="entry name" value="tRNA_ntf/polyA_polymerase_I"/>
</dbReference>
<dbReference type="SUPFAM" id="SSF81891">
    <property type="entry name" value="Poly A polymerase C-terminal region-like"/>
    <property type="match status" value="1"/>
</dbReference>
<dbReference type="Pfam" id="PF12627">
    <property type="entry name" value="PolyA_pol_RNAbd"/>
    <property type="match status" value="1"/>
</dbReference>
<dbReference type="GO" id="GO:0006396">
    <property type="term" value="P:RNA processing"/>
    <property type="evidence" value="ECO:0007669"/>
    <property type="project" value="InterPro"/>
</dbReference>
<dbReference type="EMBL" id="UINC01183853">
    <property type="protein sequence ID" value="SVD94802.1"/>
    <property type="molecule type" value="Genomic_DNA"/>
</dbReference>
<reference evidence="5" key="1">
    <citation type="submission" date="2018-05" db="EMBL/GenBank/DDBJ databases">
        <authorList>
            <person name="Lanie J.A."/>
            <person name="Ng W.-L."/>
            <person name="Kazmierczak K.M."/>
            <person name="Andrzejewski T.M."/>
            <person name="Davidsen T.M."/>
            <person name="Wayne K.J."/>
            <person name="Tettelin H."/>
            <person name="Glass J.I."/>
            <person name="Rusch D."/>
            <person name="Podicherti R."/>
            <person name="Tsui H.-C.T."/>
            <person name="Winkler M.E."/>
        </authorList>
    </citation>
    <scope>NUCLEOTIDE SEQUENCE</scope>
</reference>
<dbReference type="SUPFAM" id="SSF81301">
    <property type="entry name" value="Nucleotidyltransferase"/>
    <property type="match status" value="1"/>
</dbReference>
<organism evidence="5">
    <name type="scientific">marine metagenome</name>
    <dbReference type="NCBI Taxonomy" id="408172"/>
    <lineage>
        <taxon>unclassified sequences</taxon>
        <taxon>metagenomes</taxon>
        <taxon>ecological metagenomes</taxon>
    </lineage>
</organism>
<dbReference type="Gene3D" id="1.10.3090.10">
    <property type="entry name" value="cca-adding enzyme, domain 2"/>
    <property type="match status" value="1"/>
</dbReference>
<feature type="domain" description="Poly A polymerase head" evidence="3">
    <location>
        <begin position="2"/>
        <end position="89"/>
    </location>
</feature>
<dbReference type="GO" id="GO:0003723">
    <property type="term" value="F:RNA binding"/>
    <property type="evidence" value="ECO:0007669"/>
    <property type="project" value="InterPro"/>
</dbReference>
<dbReference type="AlphaFoldDB" id="A0A382ZH53"/>
<dbReference type="GO" id="GO:0016779">
    <property type="term" value="F:nucleotidyltransferase activity"/>
    <property type="evidence" value="ECO:0007669"/>
    <property type="project" value="InterPro"/>
</dbReference>
<dbReference type="PANTHER" id="PTHR43051:SF1">
    <property type="entry name" value="POLYNUCLEOTIDE ADENYLYLTRANSFERASE FAMILY PROTEIN"/>
    <property type="match status" value="1"/>
</dbReference>
<feature type="non-terminal residue" evidence="5">
    <location>
        <position position="1"/>
    </location>
</feature>
<keyword evidence="1" id="KW-0808">Transferase</keyword>
<feature type="non-terminal residue" evidence="5">
    <location>
        <position position="257"/>
    </location>
</feature>
<dbReference type="Pfam" id="PF01743">
    <property type="entry name" value="PolyA_pol"/>
    <property type="match status" value="1"/>
</dbReference>